<organism evidence="2 3">
    <name type="scientific">Pyrrhoderma noxium</name>
    <dbReference type="NCBI Taxonomy" id="2282107"/>
    <lineage>
        <taxon>Eukaryota</taxon>
        <taxon>Fungi</taxon>
        <taxon>Dikarya</taxon>
        <taxon>Basidiomycota</taxon>
        <taxon>Agaricomycotina</taxon>
        <taxon>Agaricomycetes</taxon>
        <taxon>Hymenochaetales</taxon>
        <taxon>Hymenochaetaceae</taxon>
        <taxon>Pyrrhoderma</taxon>
    </lineage>
</organism>
<feature type="region of interest" description="Disordered" evidence="1">
    <location>
        <begin position="90"/>
        <end position="156"/>
    </location>
</feature>
<evidence type="ECO:0000313" key="3">
    <source>
        <dbReference type="Proteomes" id="UP000217199"/>
    </source>
</evidence>
<dbReference type="InParanoid" id="A0A286UF41"/>
<feature type="compositionally biased region" description="Polar residues" evidence="1">
    <location>
        <begin position="342"/>
        <end position="356"/>
    </location>
</feature>
<feature type="compositionally biased region" description="Basic and acidic residues" evidence="1">
    <location>
        <begin position="109"/>
        <end position="141"/>
    </location>
</feature>
<feature type="region of interest" description="Disordered" evidence="1">
    <location>
        <begin position="293"/>
        <end position="365"/>
    </location>
</feature>
<keyword evidence="3" id="KW-1185">Reference proteome</keyword>
<name>A0A286UF41_9AGAM</name>
<proteinExistence type="predicted"/>
<reference evidence="2 3" key="1">
    <citation type="journal article" date="2017" name="Mol. Ecol.">
        <title>Comparative and population genomic landscape of Phellinus noxius: A hypervariable fungus causing root rot in trees.</title>
        <authorList>
            <person name="Chung C.L."/>
            <person name="Lee T.J."/>
            <person name="Akiba M."/>
            <person name="Lee H.H."/>
            <person name="Kuo T.H."/>
            <person name="Liu D."/>
            <person name="Ke H.M."/>
            <person name="Yokoi T."/>
            <person name="Roa M.B."/>
            <person name="Lu M.J."/>
            <person name="Chang Y.Y."/>
            <person name="Ann P.J."/>
            <person name="Tsai J.N."/>
            <person name="Chen C.Y."/>
            <person name="Tzean S.S."/>
            <person name="Ota Y."/>
            <person name="Hattori T."/>
            <person name="Sahashi N."/>
            <person name="Liou R.F."/>
            <person name="Kikuchi T."/>
            <person name="Tsai I.J."/>
        </authorList>
    </citation>
    <scope>NUCLEOTIDE SEQUENCE [LARGE SCALE GENOMIC DNA]</scope>
    <source>
        <strain evidence="2 3">FFPRI411160</strain>
    </source>
</reference>
<feature type="region of interest" description="Disordered" evidence="1">
    <location>
        <begin position="1"/>
        <end position="34"/>
    </location>
</feature>
<dbReference type="EMBL" id="NBII01000006">
    <property type="protein sequence ID" value="PAV18223.1"/>
    <property type="molecule type" value="Genomic_DNA"/>
</dbReference>
<accession>A0A286UF41</accession>
<evidence type="ECO:0000313" key="2">
    <source>
        <dbReference type="EMBL" id="PAV18223.1"/>
    </source>
</evidence>
<dbReference type="OrthoDB" id="3026977at2759"/>
<feature type="compositionally biased region" description="Low complexity" evidence="1">
    <location>
        <begin position="303"/>
        <end position="341"/>
    </location>
</feature>
<dbReference type="Proteomes" id="UP000217199">
    <property type="component" value="Unassembled WGS sequence"/>
</dbReference>
<dbReference type="AlphaFoldDB" id="A0A286UF41"/>
<sequence length="365" mass="39669">MASELKKKTVPTASTVKKPATSRPPSSPPRNTADTTIQVPKWIITRLLNQCNLSAYGDWQLEASLYGPLNALLNEFFPVENNFMIKPQGVFRKPTDESTGEAESRKKKSDGIDKEKAKKTKEEADKEPGLQKTKDELDKGKGKQTSKGRSSIGGQGGRIQYIPDFMIVKATKDTDKDKVVGIVEVKRHSGKGGPDQLKGYLVSALKQSSYENLEGVDEIVGLIIVGKYTRIMKIPTIKKTKLSLGDEVTDDDKGLVENVLFESEKWIETGGDNFLFKLHELANKFRHISMSTNVNATSGRGGSPSHASTPSSSTTSTQTAPLKKSTSPSRARAPSSQASGAKGQQVTGTGSTTRLSARQVDQKKK</sequence>
<protein>
    <submittedName>
        <fullName evidence="2">Uncharacterized protein</fullName>
    </submittedName>
</protein>
<comment type="caution">
    <text evidence="2">The sequence shown here is derived from an EMBL/GenBank/DDBJ whole genome shotgun (WGS) entry which is preliminary data.</text>
</comment>
<gene>
    <name evidence="2" type="ORF">PNOK_0670900</name>
</gene>
<evidence type="ECO:0000256" key="1">
    <source>
        <dbReference type="SAM" id="MobiDB-lite"/>
    </source>
</evidence>